<proteinExistence type="predicted"/>
<evidence type="ECO:0000313" key="1">
    <source>
        <dbReference type="EMBL" id="KAG1905821.1"/>
    </source>
</evidence>
<dbReference type="EMBL" id="JABBWK010000006">
    <property type="protein sequence ID" value="KAG1905821.1"/>
    <property type="molecule type" value="Genomic_DNA"/>
</dbReference>
<organism evidence="1 2">
    <name type="scientific">Suillus fuscotomentosus</name>
    <dbReference type="NCBI Taxonomy" id="1912939"/>
    <lineage>
        <taxon>Eukaryota</taxon>
        <taxon>Fungi</taxon>
        <taxon>Dikarya</taxon>
        <taxon>Basidiomycota</taxon>
        <taxon>Agaricomycotina</taxon>
        <taxon>Agaricomycetes</taxon>
        <taxon>Agaricomycetidae</taxon>
        <taxon>Boletales</taxon>
        <taxon>Suillineae</taxon>
        <taxon>Suillaceae</taxon>
        <taxon>Suillus</taxon>
    </lineage>
</organism>
<name>A0AAD4EGV0_9AGAM</name>
<comment type="caution">
    <text evidence="1">The sequence shown here is derived from an EMBL/GenBank/DDBJ whole genome shotgun (WGS) entry which is preliminary data.</text>
</comment>
<protein>
    <submittedName>
        <fullName evidence="1">Uncharacterized protein</fullName>
    </submittedName>
</protein>
<accession>A0AAD4EGV0</accession>
<reference evidence="1" key="1">
    <citation type="journal article" date="2020" name="New Phytol.">
        <title>Comparative genomics reveals dynamic genome evolution in host specialist ectomycorrhizal fungi.</title>
        <authorList>
            <person name="Lofgren L.A."/>
            <person name="Nguyen N.H."/>
            <person name="Vilgalys R."/>
            <person name="Ruytinx J."/>
            <person name="Liao H.L."/>
            <person name="Branco S."/>
            <person name="Kuo A."/>
            <person name="LaButti K."/>
            <person name="Lipzen A."/>
            <person name="Andreopoulos W."/>
            <person name="Pangilinan J."/>
            <person name="Riley R."/>
            <person name="Hundley H."/>
            <person name="Na H."/>
            <person name="Barry K."/>
            <person name="Grigoriev I.V."/>
            <person name="Stajich J.E."/>
            <person name="Kennedy P.G."/>
        </authorList>
    </citation>
    <scope>NUCLEOTIDE SEQUENCE</scope>
    <source>
        <strain evidence="1">FC203</strain>
    </source>
</reference>
<keyword evidence="2" id="KW-1185">Reference proteome</keyword>
<dbReference type="AlphaFoldDB" id="A0AAD4EGV0"/>
<dbReference type="RefSeq" id="XP_041231396.1">
    <property type="nucleotide sequence ID" value="XM_041360434.1"/>
</dbReference>
<gene>
    <name evidence="1" type="ORF">F5891DRAFT_1006731</name>
</gene>
<dbReference type="GeneID" id="64654732"/>
<dbReference type="Proteomes" id="UP001195769">
    <property type="component" value="Unassembled WGS sequence"/>
</dbReference>
<evidence type="ECO:0000313" key="2">
    <source>
        <dbReference type="Proteomes" id="UP001195769"/>
    </source>
</evidence>
<sequence length="80" mass="8547">MTVLNINKLSIYAVLLSAAFAQILVVSAASIASAEHRDLGSDDSVDGISECNPNDFVGQDLRASSDTLSLLKSKYSWREG</sequence>